<organism evidence="1 2">
    <name type="scientific">Vaccinium darrowii</name>
    <dbReference type="NCBI Taxonomy" id="229202"/>
    <lineage>
        <taxon>Eukaryota</taxon>
        <taxon>Viridiplantae</taxon>
        <taxon>Streptophyta</taxon>
        <taxon>Embryophyta</taxon>
        <taxon>Tracheophyta</taxon>
        <taxon>Spermatophyta</taxon>
        <taxon>Magnoliopsida</taxon>
        <taxon>eudicotyledons</taxon>
        <taxon>Gunneridae</taxon>
        <taxon>Pentapetalae</taxon>
        <taxon>asterids</taxon>
        <taxon>Ericales</taxon>
        <taxon>Ericaceae</taxon>
        <taxon>Vaccinioideae</taxon>
        <taxon>Vaccinieae</taxon>
        <taxon>Vaccinium</taxon>
    </lineage>
</organism>
<accession>A0ACB7YMN3</accession>
<evidence type="ECO:0000313" key="2">
    <source>
        <dbReference type="Proteomes" id="UP000828048"/>
    </source>
</evidence>
<reference evidence="1 2" key="1">
    <citation type="journal article" date="2021" name="Hortic Res">
        <title>High-quality reference genome and annotation aids understanding of berry development for evergreen blueberry (Vaccinium darrowii).</title>
        <authorList>
            <person name="Yu J."/>
            <person name="Hulse-Kemp A.M."/>
            <person name="Babiker E."/>
            <person name="Staton M."/>
        </authorList>
    </citation>
    <scope>NUCLEOTIDE SEQUENCE [LARGE SCALE GENOMIC DNA]</scope>
    <source>
        <strain evidence="2">cv. NJ 8807/NJ 8810</strain>
        <tissue evidence="1">Young leaf</tissue>
    </source>
</reference>
<proteinExistence type="predicted"/>
<evidence type="ECO:0000313" key="1">
    <source>
        <dbReference type="EMBL" id="KAH7854765.1"/>
    </source>
</evidence>
<keyword evidence="2" id="KW-1185">Reference proteome</keyword>
<protein>
    <submittedName>
        <fullName evidence="1">Uncharacterized protein</fullName>
    </submittedName>
</protein>
<name>A0ACB7YMN3_9ERIC</name>
<gene>
    <name evidence="1" type="ORF">Vadar_017544</name>
</gene>
<sequence>MGFLTLLLLLTLLLFSVTCNGNQNQQFISSCGDIHNISFPFHVQGDPSYTCNNDDYTLSCDNNRTVLQRLSGNYYVKSINYTDKTIRLVDVGIQTNNICSSFPLSSLTPSNFSAADAPHYWVDSTSVPYWWVDSASLSSVVFLSCEKPVQSPKYINRTADCNTTRSRDDAGNGYYSYVVAGDVRVWDVANSCTVEVLYMSSLQLISERGSNLSWLDFNRELGYGFEAQWSFGGCDKCKEMASCFGDSVNVTAVCHFYCYSPLSFLQIFLGKESF</sequence>
<comment type="caution">
    <text evidence="1">The sequence shown here is derived from an EMBL/GenBank/DDBJ whole genome shotgun (WGS) entry which is preliminary data.</text>
</comment>
<dbReference type="EMBL" id="CM037161">
    <property type="protein sequence ID" value="KAH7854765.1"/>
    <property type="molecule type" value="Genomic_DNA"/>
</dbReference>
<dbReference type="Proteomes" id="UP000828048">
    <property type="component" value="Chromosome 11"/>
</dbReference>